<evidence type="ECO:0000313" key="3">
    <source>
        <dbReference type="Proteomes" id="UP000006502"/>
    </source>
</evidence>
<dbReference type="PATRIC" id="fig|1212765.3.peg.1016"/>
<feature type="transmembrane region" description="Helical" evidence="1">
    <location>
        <begin position="75"/>
        <end position="95"/>
    </location>
</feature>
<proteinExistence type="predicted"/>
<dbReference type="Proteomes" id="UP000006502">
    <property type="component" value="Chromosome"/>
</dbReference>
<organism evidence="2 3">
    <name type="scientific">Mycoplasma haematolamae (strain Purdue)</name>
    <dbReference type="NCBI Taxonomy" id="1212765"/>
    <lineage>
        <taxon>Bacteria</taxon>
        <taxon>Bacillati</taxon>
        <taxon>Mycoplasmatota</taxon>
        <taxon>Mollicutes</taxon>
        <taxon>Mycoplasmataceae</taxon>
        <taxon>Mycoplasma</taxon>
    </lineage>
</organism>
<dbReference type="STRING" id="1212765.MHLP_04470"/>
<dbReference type="AlphaFoldDB" id="I7CKU7"/>
<keyword evidence="1" id="KW-0472">Membrane</keyword>
<reference evidence="3" key="2">
    <citation type="submission" date="2012-07" db="EMBL/GenBank/DDBJ databases">
        <title>Complete genome sequence of 'Candidatus Mycoplasma haemolamae'.</title>
        <authorList>
            <person name="Guimaraes A.M.S."/>
            <person name="Toth B."/>
            <person name="Santos A.P."/>
            <person name="Nascimento N.C."/>
            <person name="Sojka J.E."/>
            <person name="Messick J.B."/>
        </authorList>
    </citation>
    <scope>NUCLEOTIDE SEQUENCE [LARGE SCALE GENOMIC DNA]</scope>
    <source>
        <strain evidence="3">Purdue</strain>
    </source>
</reference>
<feature type="transmembrane region" description="Helical" evidence="1">
    <location>
        <begin position="48"/>
        <end position="69"/>
    </location>
</feature>
<name>I7CKU7_MYCHA</name>
<dbReference type="HOGENOM" id="CLU_151900_0_0_14"/>
<dbReference type="EMBL" id="CP003731">
    <property type="protein sequence ID" value="AFO52474.1"/>
    <property type="molecule type" value="Genomic_DNA"/>
</dbReference>
<evidence type="ECO:0000256" key="1">
    <source>
        <dbReference type="SAM" id="Phobius"/>
    </source>
</evidence>
<keyword evidence="1" id="KW-0812">Transmembrane</keyword>
<dbReference type="KEGG" id="mhl:MHLP_04470"/>
<sequence>MSFLLDFLPFYSASTASAVIVGIGACPLLAANFYLCREVWLFKRTTGIQLKFVTFLIVTSLLMGVGAAIDCKDMPQLGAVFLFINVVGLMVNTFVYKQKTANMKAAKEANMSEAEYYDTVIAPSLVKK</sequence>
<keyword evidence="1" id="KW-1133">Transmembrane helix</keyword>
<reference evidence="2 3" key="1">
    <citation type="journal article" date="2012" name="J. Bacteriol.">
        <title>Genome Sequence of "Candidatus Mycoplasma haemolamae" Strain Purdue, a Red Blood Cell Pathogen of Alpacas (Vicugna pacos) and Llamas (Lama glama).</title>
        <authorList>
            <person name="Guimaraes A.M."/>
            <person name="Toth B."/>
            <person name="Santos A.P."/>
            <person name="do Nascimento N.C."/>
            <person name="Kritchevsky J.E."/>
            <person name="Messick J.B."/>
        </authorList>
    </citation>
    <scope>NUCLEOTIDE SEQUENCE [LARGE SCALE GENOMIC DNA]</scope>
    <source>
        <strain evidence="2 3">Purdue</strain>
    </source>
</reference>
<evidence type="ECO:0000313" key="2">
    <source>
        <dbReference type="EMBL" id="AFO52474.1"/>
    </source>
</evidence>
<gene>
    <name evidence="2" type="ordered locus">MHLP_04470</name>
</gene>
<accession>I7CKU7</accession>
<feature type="transmembrane region" description="Helical" evidence="1">
    <location>
        <begin position="12"/>
        <end position="36"/>
    </location>
</feature>
<protein>
    <submittedName>
        <fullName evidence="2">Uncharacterized protein</fullName>
    </submittedName>
</protein>
<dbReference type="OrthoDB" id="398969at2"/>
<keyword evidence="3" id="KW-1185">Reference proteome</keyword>